<dbReference type="PANTHER" id="PTHR13847">
    <property type="entry name" value="SARCOSINE DEHYDROGENASE-RELATED"/>
    <property type="match status" value="1"/>
</dbReference>
<dbReference type="Proteomes" id="UP000266188">
    <property type="component" value="Unassembled WGS sequence"/>
</dbReference>
<dbReference type="Pfam" id="PF01266">
    <property type="entry name" value="DAO"/>
    <property type="match status" value="1"/>
</dbReference>
<dbReference type="CDD" id="cd03477">
    <property type="entry name" value="Rieske_YhfW_C"/>
    <property type="match status" value="1"/>
</dbReference>
<accession>A0A3A2ZK81</accession>
<dbReference type="Gene3D" id="2.102.10.10">
    <property type="entry name" value="Rieske [2Fe-2S] iron-sulphur domain"/>
    <property type="match status" value="1"/>
</dbReference>
<organism evidence="6 7">
    <name type="scientific">Aspergillus sclerotialis</name>
    <dbReference type="NCBI Taxonomy" id="2070753"/>
    <lineage>
        <taxon>Eukaryota</taxon>
        <taxon>Fungi</taxon>
        <taxon>Dikarya</taxon>
        <taxon>Ascomycota</taxon>
        <taxon>Pezizomycotina</taxon>
        <taxon>Eurotiomycetes</taxon>
        <taxon>Eurotiomycetidae</taxon>
        <taxon>Eurotiales</taxon>
        <taxon>Aspergillaceae</taxon>
        <taxon>Aspergillus</taxon>
        <taxon>Aspergillus subgen. Polypaecilum</taxon>
    </lineage>
</organism>
<name>A0A3A2ZK81_9EURO</name>
<dbReference type="GO" id="GO:0051537">
    <property type="term" value="F:2 iron, 2 sulfur cluster binding"/>
    <property type="evidence" value="ECO:0007669"/>
    <property type="project" value="UniProtKB-KW"/>
</dbReference>
<dbReference type="Gene3D" id="3.30.9.10">
    <property type="entry name" value="D-Amino Acid Oxidase, subunit A, domain 2"/>
    <property type="match status" value="1"/>
</dbReference>
<keyword evidence="1" id="KW-0001">2Fe-2S</keyword>
<dbReference type="AlphaFoldDB" id="A0A3A2ZK81"/>
<dbReference type="Gene3D" id="3.50.50.60">
    <property type="entry name" value="FAD/NAD(P)-binding domain"/>
    <property type="match status" value="1"/>
</dbReference>
<dbReference type="InterPro" id="IPR036922">
    <property type="entry name" value="Rieske_2Fe-2S_sf"/>
</dbReference>
<comment type="caution">
    <text evidence="6">The sequence shown here is derived from an EMBL/GenBank/DDBJ whole genome shotgun (WGS) entry which is preliminary data.</text>
</comment>
<keyword evidence="2" id="KW-0479">Metal-binding</keyword>
<feature type="domain" description="Rieske" evidence="5">
    <location>
        <begin position="443"/>
        <end position="526"/>
    </location>
</feature>
<evidence type="ECO:0000256" key="3">
    <source>
        <dbReference type="ARBA" id="ARBA00023004"/>
    </source>
</evidence>
<dbReference type="SUPFAM" id="SSF51905">
    <property type="entry name" value="FAD/NAD(P)-binding domain"/>
    <property type="match status" value="1"/>
</dbReference>
<dbReference type="Pfam" id="PF00355">
    <property type="entry name" value="Rieske"/>
    <property type="match status" value="1"/>
</dbReference>
<dbReference type="PANTHER" id="PTHR13847:SF281">
    <property type="entry name" value="FAD DEPENDENT OXIDOREDUCTASE DOMAIN-CONTAINING PROTEIN"/>
    <property type="match status" value="1"/>
</dbReference>
<proteinExistence type="predicted"/>
<evidence type="ECO:0000256" key="2">
    <source>
        <dbReference type="ARBA" id="ARBA00022723"/>
    </source>
</evidence>
<keyword evidence="4" id="KW-0411">Iron-sulfur</keyword>
<dbReference type="InterPro" id="IPR038010">
    <property type="entry name" value="YhfW_C"/>
</dbReference>
<keyword evidence="7" id="KW-1185">Reference proteome</keyword>
<dbReference type="InterPro" id="IPR036188">
    <property type="entry name" value="FAD/NAD-bd_sf"/>
</dbReference>
<evidence type="ECO:0000256" key="1">
    <source>
        <dbReference type="ARBA" id="ARBA00022714"/>
    </source>
</evidence>
<sequence>MANSQHFLNTSGQRDPVWVHLMPYSKYPEVAPLDHDIETDICIIGSGVAGLSLSYELVTRGRKVTMIEARHVLSGESGRTSGHLSNALDDGYVQIKSKHGFEGAKVAAESHTWAIDRVGEISKKLGIECEYRRLPAYNISQFEHSDYRHEKDRRNIMREAELASQLGVKASFKDGLTIRGWDGKPDQRDGSIFANQATFHPTKYFLGLFDWLQKQPNFECFARTKMMYLEEYEVVKIQTIDKHTITAKAAVEATCAPLQKLSINAEMGYDRTYVIAVRIPKGSVEDCLIYDTNEKYKYVRLTSCDEKDDYLIIGGCDHKTGREGEDGRFQELEDWVRQRFTKAGSVDYKWTGHIFEPVDYMAFIGKNQGRKLTYVVTGDSGNGLTHGVLASKLIADELEGIDNPWSGLYNPSRLGSIGKSLPKMLGHDIEIQKEYKRYLTSDIKDIEDLKIGTGGVINDKFTTKPTAVYKDENGQVRRFSAVCPHMQGVVRWNDTEKSWDCPVHGSRFSCDGVCIEAPAKSNLVPFNENASMKQQALHAA</sequence>
<dbReference type="InterPro" id="IPR006076">
    <property type="entry name" value="FAD-dep_OxRdtase"/>
</dbReference>
<evidence type="ECO:0000313" key="7">
    <source>
        <dbReference type="Proteomes" id="UP000266188"/>
    </source>
</evidence>
<protein>
    <submittedName>
        <fullName evidence="6">Rieske [2Fe-2S] domain protein</fullName>
    </submittedName>
</protein>
<dbReference type="OrthoDB" id="429143at2759"/>
<dbReference type="SUPFAM" id="SSF50022">
    <property type="entry name" value="ISP domain"/>
    <property type="match status" value="1"/>
</dbReference>
<dbReference type="InterPro" id="IPR017941">
    <property type="entry name" value="Rieske_2Fe-2S"/>
</dbReference>
<dbReference type="GO" id="GO:0005737">
    <property type="term" value="C:cytoplasm"/>
    <property type="evidence" value="ECO:0007669"/>
    <property type="project" value="TreeGrafter"/>
</dbReference>
<evidence type="ECO:0000259" key="5">
    <source>
        <dbReference type="PROSITE" id="PS51296"/>
    </source>
</evidence>
<gene>
    <name evidence="6" type="ORF">PHISCL_04054</name>
</gene>
<dbReference type="GO" id="GO:0046872">
    <property type="term" value="F:metal ion binding"/>
    <property type="evidence" value="ECO:0007669"/>
    <property type="project" value="UniProtKB-KW"/>
</dbReference>
<dbReference type="EMBL" id="MVGC01000113">
    <property type="protein sequence ID" value="RJE23598.1"/>
    <property type="molecule type" value="Genomic_DNA"/>
</dbReference>
<reference evidence="7" key="1">
    <citation type="submission" date="2017-02" db="EMBL/GenBank/DDBJ databases">
        <authorList>
            <person name="Tafer H."/>
            <person name="Lopandic K."/>
        </authorList>
    </citation>
    <scope>NUCLEOTIDE SEQUENCE [LARGE SCALE GENOMIC DNA]</scope>
    <source>
        <strain evidence="7">CBS 366.77</strain>
    </source>
</reference>
<evidence type="ECO:0000256" key="4">
    <source>
        <dbReference type="ARBA" id="ARBA00023014"/>
    </source>
</evidence>
<evidence type="ECO:0000313" key="6">
    <source>
        <dbReference type="EMBL" id="RJE23598.1"/>
    </source>
</evidence>
<keyword evidence="3" id="KW-0408">Iron</keyword>
<dbReference type="PROSITE" id="PS51296">
    <property type="entry name" value="RIESKE"/>
    <property type="match status" value="1"/>
</dbReference>